<feature type="transmembrane region" description="Helical" evidence="1">
    <location>
        <begin position="47"/>
        <end position="67"/>
    </location>
</feature>
<dbReference type="PANTHER" id="PTHR34989:SF1">
    <property type="entry name" value="PROTEIN HDED"/>
    <property type="match status" value="1"/>
</dbReference>
<dbReference type="InterPro" id="IPR005325">
    <property type="entry name" value="DUF308_memb"/>
</dbReference>
<name>A0ABX2A2Y3_9MICO</name>
<keyword evidence="3" id="KW-1185">Reference proteome</keyword>
<feature type="transmembrane region" description="Helical" evidence="1">
    <location>
        <begin position="21"/>
        <end position="41"/>
    </location>
</feature>
<organism evidence="2 3">
    <name type="scientific">Isoptericola halotolerans</name>
    <dbReference type="NCBI Taxonomy" id="300560"/>
    <lineage>
        <taxon>Bacteria</taxon>
        <taxon>Bacillati</taxon>
        <taxon>Actinomycetota</taxon>
        <taxon>Actinomycetes</taxon>
        <taxon>Micrococcales</taxon>
        <taxon>Promicromonosporaceae</taxon>
        <taxon>Isoptericola</taxon>
    </lineage>
</organism>
<sequence>MSEANAPMSHRTVGTARRLWGLVYLRGAVSVVAGVVLFVSPDDGLTWLRWLVGLAIAVQGALLVIENRRAQGGTAGEDLNARLVAGIVSVVAGVAVVVWPSMTAPLLFLVVGVWACVAGVMALIGGLRGRAARTIAWDWQLVNAALWLVLGAVMLARPTDDMTVVALLLALYLLLSGAVVLVGGLATTTRQKDADSTSLLEGIEERGDHP</sequence>
<feature type="transmembrane region" description="Helical" evidence="1">
    <location>
        <begin position="139"/>
        <end position="156"/>
    </location>
</feature>
<dbReference type="InterPro" id="IPR052712">
    <property type="entry name" value="Acid_resist_chaperone_HdeD"/>
</dbReference>
<dbReference type="Pfam" id="PF03729">
    <property type="entry name" value="DUF308"/>
    <property type="match status" value="2"/>
</dbReference>
<accession>A0ABX2A2Y3</accession>
<evidence type="ECO:0000256" key="1">
    <source>
        <dbReference type="SAM" id="Phobius"/>
    </source>
</evidence>
<dbReference type="RefSeq" id="WP_171783405.1">
    <property type="nucleotide sequence ID" value="NZ_BAAAML010000014.1"/>
</dbReference>
<dbReference type="PANTHER" id="PTHR34989">
    <property type="entry name" value="PROTEIN HDED"/>
    <property type="match status" value="1"/>
</dbReference>
<keyword evidence="1" id="KW-0472">Membrane</keyword>
<feature type="transmembrane region" description="Helical" evidence="1">
    <location>
        <begin position="162"/>
        <end position="186"/>
    </location>
</feature>
<comment type="caution">
    <text evidence="2">The sequence shown here is derived from an EMBL/GenBank/DDBJ whole genome shotgun (WGS) entry which is preliminary data.</text>
</comment>
<feature type="transmembrane region" description="Helical" evidence="1">
    <location>
        <begin position="79"/>
        <end position="100"/>
    </location>
</feature>
<dbReference type="EMBL" id="JABEZU010000002">
    <property type="protein sequence ID" value="NOV97159.1"/>
    <property type="molecule type" value="Genomic_DNA"/>
</dbReference>
<keyword evidence="1" id="KW-0812">Transmembrane</keyword>
<evidence type="ECO:0000313" key="2">
    <source>
        <dbReference type="EMBL" id="NOV97159.1"/>
    </source>
</evidence>
<proteinExistence type="predicted"/>
<feature type="transmembrane region" description="Helical" evidence="1">
    <location>
        <begin position="106"/>
        <end position="127"/>
    </location>
</feature>
<reference evidence="2 3" key="1">
    <citation type="submission" date="2020-05" db="EMBL/GenBank/DDBJ databases">
        <title>Genomic Encyclopedia of Type Strains, Phase III (KMG-III): the genomes of soil and plant-associated and newly described type strains.</title>
        <authorList>
            <person name="Whitman W."/>
        </authorList>
    </citation>
    <scope>NUCLEOTIDE SEQUENCE [LARGE SCALE GENOMIC DNA]</scope>
    <source>
        <strain evidence="2 3">KCTC 19046</strain>
    </source>
</reference>
<evidence type="ECO:0000313" key="3">
    <source>
        <dbReference type="Proteomes" id="UP000757540"/>
    </source>
</evidence>
<dbReference type="Proteomes" id="UP000757540">
    <property type="component" value="Unassembled WGS sequence"/>
</dbReference>
<protein>
    <submittedName>
        <fullName evidence="2">Uncharacterized membrane protein HdeD (DUF308 family)</fullName>
    </submittedName>
</protein>
<gene>
    <name evidence="2" type="ORF">HDG69_001734</name>
</gene>
<keyword evidence="1" id="KW-1133">Transmembrane helix</keyword>